<feature type="region of interest" description="Disordered" evidence="1">
    <location>
        <begin position="256"/>
        <end position="294"/>
    </location>
</feature>
<dbReference type="Pfam" id="PF18758">
    <property type="entry name" value="KDZ"/>
    <property type="match status" value="1"/>
</dbReference>
<proteinExistence type="predicted"/>
<dbReference type="PANTHER" id="PTHR34305">
    <property type="entry name" value="EXPRESSED PROTEIN"/>
    <property type="match status" value="1"/>
</dbReference>
<dbReference type="AlphaFoldDB" id="A0A7M6DPJ4"/>
<dbReference type="InterPro" id="IPR040521">
    <property type="entry name" value="KDZ"/>
</dbReference>
<reference evidence="2" key="1">
    <citation type="submission" date="2021-01" db="UniProtKB">
        <authorList>
            <consortium name="EnsemblMetazoa"/>
        </authorList>
    </citation>
    <scope>IDENTIFICATION</scope>
</reference>
<protein>
    <submittedName>
        <fullName evidence="2">Uncharacterized protein</fullName>
    </submittedName>
</protein>
<dbReference type="Proteomes" id="UP000594262">
    <property type="component" value="Unplaced"/>
</dbReference>
<keyword evidence="3" id="KW-1185">Reference proteome</keyword>
<dbReference type="EnsemblMetazoa" id="CLYHEMT020258.1">
    <property type="protein sequence ID" value="CLYHEMP020258.1"/>
    <property type="gene ID" value="CLYHEMG020258"/>
</dbReference>
<sequence length="575" mass="67017">MEKKAKPVTLYCENGTSLAYRYSGRCRKCSITDFTTFYSFDGNRFLKIDDETKFLLSTEDTAFETSLLETYEWEITIGCMPFRSKVAIYNCKHGYMTEPSETNNKEKKTTINNERLYLDRRRFTDGFLLYLVAKISRKYKIEVNSDVTDRNNLVDSINESFYDAFLQKWSTHSCGMPGCSKVLILDGNMKACRQVCSVKEVTRMGFKTIPGQLITGCMNTPSKGLRVCEEHKETTALVHDDSIEEEMEVDRTEVEMNLSQGTVDENVDTNENDDKNENDDTDENDDKNEKSDSDGFQGVIKILDKKETRNSKLYKILWHTGKTTWVRDEKLSKNLLSANNKVVIQEENSLGQPRQIIKFQKNLTNTQEELNACETGFAGFAVEAETSEYITEDGETRKLKCSTEKSKHKSKNRKTAGVLVFTTPCGIVLNIRELFNSESKSQVYGHLHDMLTMEEFSEIELICYDDACHLRRYSENPIRKDLTLTSKRISSMEFYIDRFHYKNHKDPWCRRNCNPDKSSLLKNVNTEACEQLFSWFSRYSRMTKHMNRQRFLFLTLYLMDFHNENIKNIHWRKKT</sequence>
<accession>A0A7M6DPJ4</accession>
<dbReference type="PANTHER" id="PTHR34305:SF1">
    <property type="entry name" value="SWIM-TYPE DOMAIN-CONTAINING PROTEIN"/>
    <property type="match status" value="1"/>
</dbReference>
<evidence type="ECO:0000256" key="1">
    <source>
        <dbReference type="SAM" id="MobiDB-lite"/>
    </source>
</evidence>
<organism evidence="2 3">
    <name type="scientific">Clytia hemisphaerica</name>
    <dbReference type="NCBI Taxonomy" id="252671"/>
    <lineage>
        <taxon>Eukaryota</taxon>
        <taxon>Metazoa</taxon>
        <taxon>Cnidaria</taxon>
        <taxon>Hydrozoa</taxon>
        <taxon>Hydroidolina</taxon>
        <taxon>Leptothecata</taxon>
        <taxon>Obeliida</taxon>
        <taxon>Clytiidae</taxon>
        <taxon>Clytia</taxon>
    </lineage>
</organism>
<name>A0A7M6DPJ4_9CNID</name>
<evidence type="ECO:0000313" key="3">
    <source>
        <dbReference type="Proteomes" id="UP000594262"/>
    </source>
</evidence>
<feature type="compositionally biased region" description="Acidic residues" evidence="1">
    <location>
        <begin position="265"/>
        <end position="286"/>
    </location>
</feature>
<evidence type="ECO:0000313" key="2">
    <source>
        <dbReference type="EnsemblMetazoa" id="CLYHEMP020258.1"/>
    </source>
</evidence>
<dbReference type="OrthoDB" id="5955232at2759"/>